<accession>A0A381Z7T1</accession>
<dbReference type="InterPro" id="IPR010496">
    <property type="entry name" value="AL/BT2_dom"/>
</dbReference>
<dbReference type="PROSITE" id="PS51257">
    <property type="entry name" value="PROKAR_LIPOPROTEIN"/>
    <property type="match status" value="1"/>
</dbReference>
<dbReference type="GO" id="GO:0016787">
    <property type="term" value="F:hydrolase activity"/>
    <property type="evidence" value="ECO:0007669"/>
    <property type="project" value="InterPro"/>
</dbReference>
<evidence type="ECO:0000313" key="2">
    <source>
        <dbReference type="EMBL" id="SVA85300.1"/>
    </source>
</evidence>
<feature type="domain" description="3-keto-alpha-glucoside-1,2-lyase/3-keto-2-hydroxy-glucal hydratase" evidence="1">
    <location>
        <begin position="33"/>
        <end position="227"/>
    </location>
</feature>
<organism evidence="2">
    <name type="scientific">marine metagenome</name>
    <dbReference type="NCBI Taxonomy" id="408172"/>
    <lineage>
        <taxon>unclassified sequences</taxon>
        <taxon>metagenomes</taxon>
        <taxon>ecological metagenomes</taxon>
    </lineage>
</organism>
<dbReference type="AlphaFoldDB" id="A0A381Z7T1"/>
<evidence type="ECO:0000259" key="1">
    <source>
        <dbReference type="Pfam" id="PF06439"/>
    </source>
</evidence>
<dbReference type="Pfam" id="PF06439">
    <property type="entry name" value="3keto-disac_hyd"/>
    <property type="match status" value="1"/>
</dbReference>
<protein>
    <recommendedName>
        <fullName evidence="1">3-keto-alpha-glucoside-1,2-lyase/3-keto-2-hydroxy-glucal hydratase domain-containing protein</fullName>
    </recommendedName>
</protein>
<dbReference type="EMBL" id="UINC01020277">
    <property type="protein sequence ID" value="SVA85300.1"/>
    <property type="molecule type" value="Genomic_DNA"/>
</dbReference>
<reference evidence="2" key="1">
    <citation type="submission" date="2018-05" db="EMBL/GenBank/DDBJ databases">
        <authorList>
            <person name="Lanie J.A."/>
            <person name="Ng W.-L."/>
            <person name="Kazmierczak K.M."/>
            <person name="Andrzejewski T.M."/>
            <person name="Davidsen T.M."/>
            <person name="Wayne K.J."/>
            <person name="Tettelin H."/>
            <person name="Glass J.I."/>
            <person name="Rusch D."/>
            <person name="Podicherti R."/>
            <person name="Tsui H.-C.T."/>
            <person name="Winkler M.E."/>
        </authorList>
    </citation>
    <scope>NUCLEOTIDE SEQUENCE</scope>
</reference>
<proteinExistence type="predicted"/>
<name>A0A381Z7T1_9ZZZZ</name>
<dbReference type="Gene3D" id="2.60.120.560">
    <property type="entry name" value="Exo-inulinase, domain 1"/>
    <property type="match status" value="1"/>
</dbReference>
<gene>
    <name evidence="2" type="ORF">METZ01_LOCUS138154</name>
</gene>
<sequence>MKRYLHLLAAIAMACVVAVPVSAEKKSAKVEKGFVALFDGTTTDQWMNARSGKFPGKGWAIEGDCLKHAAKGGGGDIITRSTYEQFDFRFEWKVAKGANSGVKYFIIRERGSLGHEYQVIDDINHPDGVRGNHQTASFYDVLAPAKDKPLKPVGEFNTSRILVKGQTVKHFLNGKVVLTYELGSDEVKAAVAKSKFKNLKVFGQRLPGHILLQDHGDAVWYRNIRIRDLSKK</sequence>